<feature type="DNA-binding region" description="H-T-H motif" evidence="4">
    <location>
        <begin position="33"/>
        <end position="52"/>
    </location>
</feature>
<dbReference type="InterPro" id="IPR001647">
    <property type="entry name" value="HTH_TetR"/>
</dbReference>
<keyword evidence="3" id="KW-0804">Transcription</keyword>
<accession>A0A1V4H997</accession>
<dbReference type="SUPFAM" id="SSF46689">
    <property type="entry name" value="Homeodomain-like"/>
    <property type="match status" value="1"/>
</dbReference>
<dbReference type="AlphaFoldDB" id="A0A1V4H997"/>
<sequence>MPRTGRPRAFNRDEAVVAAMLLFWEHGFESTSLAQLRAAMGNISAASFYAAFESKEALFREAVDLYISTYGQVSESFRDRSVTPRAAMEQGLRRSARMQTERSHPLGCLVVLSAVTCSPELKHIRELLSKERGKVRSWQKDCIEQAIADGELPDSTDITMLVTLFDTFLRGISSQARDGVSLEAIDAAITQLMSLWDAQSVGQEIEAKFEGESP</sequence>
<dbReference type="InterPro" id="IPR009057">
    <property type="entry name" value="Homeodomain-like_sf"/>
</dbReference>
<dbReference type="OrthoDB" id="9795242at2"/>
<dbReference type="Pfam" id="PF00440">
    <property type="entry name" value="TetR_N"/>
    <property type="match status" value="1"/>
</dbReference>
<dbReference type="RefSeq" id="WP_079419798.1">
    <property type="nucleotide sequence ID" value="NZ_MBTG01000053.1"/>
</dbReference>
<dbReference type="Gene3D" id="1.10.10.60">
    <property type="entry name" value="Homeodomain-like"/>
    <property type="match status" value="1"/>
</dbReference>
<evidence type="ECO:0000313" key="7">
    <source>
        <dbReference type="Proteomes" id="UP000190626"/>
    </source>
</evidence>
<dbReference type="EMBL" id="MBTG01000053">
    <property type="protein sequence ID" value="OPH47824.1"/>
    <property type="molecule type" value="Genomic_DNA"/>
</dbReference>
<dbReference type="InterPro" id="IPR036271">
    <property type="entry name" value="Tet_transcr_reg_TetR-rel_C_sf"/>
</dbReference>
<organism evidence="6 7">
    <name type="scientific">Paenibacillus ferrarius</name>
    <dbReference type="NCBI Taxonomy" id="1469647"/>
    <lineage>
        <taxon>Bacteria</taxon>
        <taxon>Bacillati</taxon>
        <taxon>Bacillota</taxon>
        <taxon>Bacilli</taxon>
        <taxon>Bacillales</taxon>
        <taxon>Paenibacillaceae</taxon>
        <taxon>Paenibacillus</taxon>
    </lineage>
</organism>
<dbReference type="SUPFAM" id="SSF48498">
    <property type="entry name" value="Tetracyclin repressor-like, C-terminal domain"/>
    <property type="match status" value="1"/>
</dbReference>
<keyword evidence="2 4" id="KW-0238">DNA-binding</keyword>
<evidence type="ECO:0000313" key="6">
    <source>
        <dbReference type="EMBL" id="OPH47824.1"/>
    </source>
</evidence>
<evidence type="ECO:0000256" key="2">
    <source>
        <dbReference type="ARBA" id="ARBA00023125"/>
    </source>
</evidence>
<evidence type="ECO:0000256" key="1">
    <source>
        <dbReference type="ARBA" id="ARBA00023015"/>
    </source>
</evidence>
<dbReference type="PANTHER" id="PTHR47506">
    <property type="entry name" value="TRANSCRIPTIONAL REGULATORY PROTEIN"/>
    <property type="match status" value="1"/>
</dbReference>
<protein>
    <submittedName>
        <fullName evidence="6">TetR family transcriptional regulator</fullName>
    </submittedName>
</protein>
<dbReference type="GO" id="GO:0003677">
    <property type="term" value="F:DNA binding"/>
    <property type="evidence" value="ECO:0007669"/>
    <property type="project" value="UniProtKB-UniRule"/>
</dbReference>
<dbReference type="PANTHER" id="PTHR47506:SF1">
    <property type="entry name" value="HTH-TYPE TRANSCRIPTIONAL REGULATOR YJDC"/>
    <property type="match status" value="1"/>
</dbReference>
<evidence type="ECO:0000256" key="3">
    <source>
        <dbReference type="ARBA" id="ARBA00023163"/>
    </source>
</evidence>
<dbReference type="STRING" id="1469647.BC351_39570"/>
<comment type="caution">
    <text evidence="6">The sequence shown here is derived from an EMBL/GenBank/DDBJ whole genome shotgun (WGS) entry which is preliminary data.</text>
</comment>
<feature type="domain" description="HTH tetR-type" evidence="5">
    <location>
        <begin position="9"/>
        <end position="70"/>
    </location>
</feature>
<keyword evidence="7" id="KW-1185">Reference proteome</keyword>
<keyword evidence="1" id="KW-0805">Transcription regulation</keyword>
<dbReference type="PROSITE" id="PS50977">
    <property type="entry name" value="HTH_TETR_2"/>
    <property type="match status" value="1"/>
</dbReference>
<name>A0A1V4H997_9BACL</name>
<dbReference type="Gene3D" id="1.10.357.10">
    <property type="entry name" value="Tetracycline Repressor, domain 2"/>
    <property type="match status" value="1"/>
</dbReference>
<proteinExistence type="predicted"/>
<dbReference type="InterPro" id="IPR011075">
    <property type="entry name" value="TetR_C"/>
</dbReference>
<dbReference type="Pfam" id="PF16925">
    <property type="entry name" value="TetR_C_13"/>
    <property type="match status" value="1"/>
</dbReference>
<dbReference type="Proteomes" id="UP000190626">
    <property type="component" value="Unassembled WGS sequence"/>
</dbReference>
<evidence type="ECO:0000256" key="4">
    <source>
        <dbReference type="PROSITE-ProRule" id="PRU00335"/>
    </source>
</evidence>
<reference evidence="7" key="1">
    <citation type="submission" date="2016-07" db="EMBL/GenBank/DDBJ databases">
        <authorList>
            <person name="Florea S."/>
            <person name="Webb J.S."/>
            <person name="Jaromczyk J."/>
            <person name="Schardl C.L."/>
        </authorList>
    </citation>
    <scope>NUCLEOTIDE SEQUENCE [LARGE SCALE GENOMIC DNA]</scope>
    <source>
        <strain evidence="7">CY1</strain>
    </source>
</reference>
<evidence type="ECO:0000259" key="5">
    <source>
        <dbReference type="PROSITE" id="PS50977"/>
    </source>
</evidence>
<gene>
    <name evidence="6" type="ORF">BC351_39570</name>
</gene>